<protein>
    <recommendedName>
        <fullName evidence="5">CU044_5270 family protein</fullName>
    </recommendedName>
</protein>
<comment type="caution">
    <text evidence="3">The sequence shown here is derived from an EMBL/GenBank/DDBJ whole genome shotgun (WGS) entry which is preliminary data.</text>
</comment>
<gene>
    <name evidence="3" type="ORF">Pka01_35490</name>
</gene>
<feature type="transmembrane region" description="Helical" evidence="2">
    <location>
        <begin position="64"/>
        <end position="85"/>
    </location>
</feature>
<feature type="region of interest" description="Disordered" evidence="1">
    <location>
        <begin position="295"/>
        <end position="350"/>
    </location>
</feature>
<evidence type="ECO:0000313" key="4">
    <source>
        <dbReference type="Proteomes" id="UP000630097"/>
    </source>
</evidence>
<dbReference type="RefSeq" id="WP_203883835.1">
    <property type="nucleotide sequence ID" value="NZ_BAABHH010000012.1"/>
</dbReference>
<reference evidence="3 4" key="1">
    <citation type="submission" date="2021-01" db="EMBL/GenBank/DDBJ databases">
        <title>Whole genome shotgun sequence of Planotetraspora kaengkrachanensis NBRC 104272.</title>
        <authorList>
            <person name="Komaki H."/>
            <person name="Tamura T."/>
        </authorList>
    </citation>
    <scope>NUCLEOTIDE SEQUENCE [LARGE SCALE GENOMIC DNA]</scope>
    <source>
        <strain evidence="3 4">NBRC 104272</strain>
    </source>
</reference>
<accession>A0A8J3LXL8</accession>
<dbReference type="EMBL" id="BONV01000014">
    <property type="protein sequence ID" value="GIG80422.1"/>
    <property type="molecule type" value="Genomic_DNA"/>
</dbReference>
<feature type="compositionally biased region" description="Low complexity" evidence="1">
    <location>
        <begin position="305"/>
        <end position="316"/>
    </location>
</feature>
<keyword evidence="2" id="KW-1133">Transmembrane helix</keyword>
<evidence type="ECO:0000256" key="1">
    <source>
        <dbReference type="SAM" id="MobiDB-lite"/>
    </source>
</evidence>
<sequence length="350" mass="36604">MNDLQAVRAMRADAPESSPDRLAAGRERLCAAIASSPVASPVSSPVSRPASRAGSRAFPARRPALVAGGLTLVAAVAAAGVVVGLPDAGGGAAPRPPAYQLSAATVMLNKAATAVEGRPQRAFGPKQWLYYKAFDYRHGTALTTSETWETFDGMKDADVLTGKLVVWTHSRTGPQDGTPLGAYRLLASLPTDPDAMIDALYELAGSPPEDGGLSRDEFAFRSIEQFVWNSLAGAPPRVQAALYRALGRLPGVEVRPAVEYAPGRTAIGVFPSPTHALLLDPVTYRMIGWVDVSDGKVPPGHKSKPGTAKPPAANPAKDPRNSPPLPAGTVISSFTRSEVVPVAAPGRRPK</sequence>
<keyword evidence="2" id="KW-0472">Membrane</keyword>
<name>A0A8J3LXL8_9ACTN</name>
<dbReference type="AlphaFoldDB" id="A0A8J3LXL8"/>
<keyword evidence="4" id="KW-1185">Reference proteome</keyword>
<evidence type="ECO:0008006" key="5">
    <source>
        <dbReference type="Google" id="ProtNLM"/>
    </source>
</evidence>
<feature type="region of interest" description="Disordered" evidence="1">
    <location>
        <begin position="1"/>
        <end position="21"/>
    </location>
</feature>
<organism evidence="3 4">
    <name type="scientific">Planotetraspora kaengkrachanensis</name>
    <dbReference type="NCBI Taxonomy" id="575193"/>
    <lineage>
        <taxon>Bacteria</taxon>
        <taxon>Bacillati</taxon>
        <taxon>Actinomycetota</taxon>
        <taxon>Actinomycetes</taxon>
        <taxon>Streptosporangiales</taxon>
        <taxon>Streptosporangiaceae</taxon>
        <taxon>Planotetraspora</taxon>
    </lineage>
</organism>
<proteinExistence type="predicted"/>
<dbReference type="NCBIfam" id="NF038083">
    <property type="entry name" value="CU044_5270_fam"/>
    <property type="match status" value="1"/>
</dbReference>
<dbReference type="InterPro" id="IPR047789">
    <property type="entry name" value="CU044_5270-like"/>
</dbReference>
<dbReference type="Proteomes" id="UP000630097">
    <property type="component" value="Unassembled WGS sequence"/>
</dbReference>
<evidence type="ECO:0000313" key="3">
    <source>
        <dbReference type="EMBL" id="GIG80422.1"/>
    </source>
</evidence>
<evidence type="ECO:0000256" key="2">
    <source>
        <dbReference type="SAM" id="Phobius"/>
    </source>
</evidence>
<keyword evidence="2" id="KW-0812">Transmembrane</keyword>